<dbReference type="PANTHER" id="PTHR46972:SF1">
    <property type="entry name" value="FAD DEPENDENT OXIDOREDUCTASE DOMAIN-CONTAINING PROTEIN"/>
    <property type="match status" value="1"/>
</dbReference>
<evidence type="ECO:0000313" key="6">
    <source>
        <dbReference type="EMBL" id="KAK4506670.1"/>
    </source>
</evidence>
<dbReference type="InterPro" id="IPR036188">
    <property type="entry name" value="FAD/NAD-bd_sf"/>
</dbReference>
<evidence type="ECO:0000256" key="1">
    <source>
        <dbReference type="ARBA" id="ARBA00022630"/>
    </source>
</evidence>
<keyword evidence="3" id="KW-0560">Oxidoreductase</keyword>
<evidence type="ECO:0000256" key="4">
    <source>
        <dbReference type="ARBA" id="ARBA00023033"/>
    </source>
</evidence>
<dbReference type="Proteomes" id="UP001305779">
    <property type="component" value="Unassembled WGS sequence"/>
</dbReference>
<sequence length="418" mass="46068">MALRIAIIGAGPAGCMLARLLTNSPDNHNISVTIFESEASLNFRSQGGSLDLHEKTGQAALQKANLFDEFLKYARYDGEALKICDKNLLCYIKQSGGNSSKQKSTTGRPEIDRPRLRELLFNSLPNGTVQWSKKLTHIEPDTLTLHFADGTTQTSFDLIVGADGAWSKVRPLLTSDKPFYSGIAGHSASIPNALERYPDLHSLVNRGSVFAFSDGKSLAGQQQGDGSLNISTWSVRPSDWQSAYDVHDGAQVKDAARKEYADWDPRLKALIEAAEDDSFVPRDLYMLPVGNTFPHLKGLTLIGDAAHLATPFAGEGVNLAFEDSMRLAEAIIRASSTTSPDSLDKEVLAFEKDMFVRAKAMQSMTWSMLSAMFLTENAPRSSIERYIITAVEGELGRTLTWLVTPVVYVWFFVFKLIY</sequence>
<dbReference type="SUPFAM" id="SSF51905">
    <property type="entry name" value="FAD/NAD(P)-binding domain"/>
    <property type="match status" value="1"/>
</dbReference>
<comment type="caution">
    <text evidence="6">The sequence shown here is derived from an EMBL/GenBank/DDBJ whole genome shotgun (WGS) entry which is preliminary data.</text>
</comment>
<keyword evidence="2" id="KW-0274">FAD</keyword>
<dbReference type="Gene3D" id="3.50.50.60">
    <property type="entry name" value="FAD/NAD(P)-binding domain"/>
    <property type="match status" value="1"/>
</dbReference>
<proteinExistence type="predicted"/>
<dbReference type="Pfam" id="PF01494">
    <property type="entry name" value="FAD_binding_3"/>
    <property type="match status" value="1"/>
</dbReference>
<keyword evidence="4" id="KW-0503">Monooxygenase</keyword>
<evidence type="ECO:0000256" key="3">
    <source>
        <dbReference type="ARBA" id="ARBA00023002"/>
    </source>
</evidence>
<dbReference type="EMBL" id="JAXOVC010000001">
    <property type="protein sequence ID" value="KAK4506670.1"/>
    <property type="molecule type" value="Genomic_DNA"/>
</dbReference>
<dbReference type="PRINTS" id="PR00420">
    <property type="entry name" value="RNGMNOXGNASE"/>
</dbReference>
<keyword evidence="1" id="KW-0285">Flavoprotein</keyword>
<reference evidence="6 7" key="1">
    <citation type="journal article" date="2023" name="G3 (Bethesda)">
        <title>A chromosome-level genome assembly of Zasmidium syzygii isolated from banana leaves.</title>
        <authorList>
            <person name="van Westerhoven A.C."/>
            <person name="Mehrabi R."/>
            <person name="Talebi R."/>
            <person name="Steentjes M.B.F."/>
            <person name="Corcolon B."/>
            <person name="Chong P.A."/>
            <person name="Kema G.H.J."/>
            <person name="Seidl M.F."/>
        </authorList>
    </citation>
    <scope>NUCLEOTIDE SEQUENCE [LARGE SCALE GENOMIC DNA]</scope>
    <source>
        <strain evidence="6 7">P124</strain>
    </source>
</reference>
<accession>A0ABR0F031</accession>
<evidence type="ECO:0000313" key="7">
    <source>
        <dbReference type="Proteomes" id="UP001305779"/>
    </source>
</evidence>
<feature type="domain" description="FAD-binding" evidence="5">
    <location>
        <begin position="5"/>
        <end position="344"/>
    </location>
</feature>
<dbReference type="InterPro" id="IPR002938">
    <property type="entry name" value="FAD-bd"/>
</dbReference>
<evidence type="ECO:0000259" key="5">
    <source>
        <dbReference type="Pfam" id="PF01494"/>
    </source>
</evidence>
<name>A0ABR0F031_ZASCE</name>
<keyword evidence="7" id="KW-1185">Reference proteome</keyword>
<protein>
    <recommendedName>
        <fullName evidence="5">FAD-binding domain-containing protein</fullName>
    </recommendedName>
</protein>
<evidence type="ECO:0000256" key="2">
    <source>
        <dbReference type="ARBA" id="ARBA00022827"/>
    </source>
</evidence>
<gene>
    <name evidence="6" type="ORF">PRZ48_000402</name>
</gene>
<dbReference type="PANTHER" id="PTHR46972">
    <property type="entry name" value="MONOOXYGENASE ASQM-RELATED"/>
    <property type="match status" value="1"/>
</dbReference>
<organism evidence="6 7">
    <name type="scientific">Zasmidium cellare</name>
    <name type="common">Wine cellar mold</name>
    <name type="synonym">Racodium cellare</name>
    <dbReference type="NCBI Taxonomy" id="395010"/>
    <lineage>
        <taxon>Eukaryota</taxon>
        <taxon>Fungi</taxon>
        <taxon>Dikarya</taxon>
        <taxon>Ascomycota</taxon>
        <taxon>Pezizomycotina</taxon>
        <taxon>Dothideomycetes</taxon>
        <taxon>Dothideomycetidae</taxon>
        <taxon>Mycosphaerellales</taxon>
        <taxon>Mycosphaerellaceae</taxon>
        <taxon>Zasmidium</taxon>
    </lineage>
</organism>